<dbReference type="RefSeq" id="WP_190890982.1">
    <property type="nucleotide sequence ID" value="NZ_JACWZY010000031.1"/>
</dbReference>
<gene>
    <name evidence="1" type="ORF">IC229_27525</name>
</gene>
<keyword evidence="2" id="KW-1185">Reference proteome</keyword>
<evidence type="ECO:0000313" key="2">
    <source>
        <dbReference type="Proteomes" id="UP000598820"/>
    </source>
</evidence>
<organism evidence="1 2">
    <name type="scientific">Spirosoma profusum</name>
    <dbReference type="NCBI Taxonomy" id="2771354"/>
    <lineage>
        <taxon>Bacteria</taxon>
        <taxon>Pseudomonadati</taxon>
        <taxon>Bacteroidota</taxon>
        <taxon>Cytophagia</taxon>
        <taxon>Cytophagales</taxon>
        <taxon>Cytophagaceae</taxon>
        <taxon>Spirosoma</taxon>
    </lineage>
</organism>
<comment type="caution">
    <text evidence="1">The sequence shown here is derived from an EMBL/GenBank/DDBJ whole genome shotgun (WGS) entry which is preliminary data.</text>
</comment>
<evidence type="ECO:0000313" key="1">
    <source>
        <dbReference type="EMBL" id="MBD2704422.1"/>
    </source>
</evidence>
<dbReference type="AlphaFoldDB" id="A0A926Y0W8"/>
<dbReference type="Proteomes" id="UP000598820">
    <property type="component" value="Unassembled WGS sequence"/>
</dbReference>
<reference evidence="1" key="1">
    <citation type="submission" date="2020-09" db="EMBL/GenBank/DDBJ databases">
        <authorList>
            <person name="Kim M.K."/>
        </authorList>
    </citation>
    <scope>NUCLEOTIDE SEQUENCE</scope>
    <source>
        <strain evidence="1">BT702</strain>
    </source>
</reference>
<sequence>MLLTTDEALQALGSKLIADVQKSQRDRGLVSSGQSAESLQVKVESTGSKKRLVMLGLSRFRFQQVGRGPNRSGKPAAAQVEGLKKWLQEKGLNIPVYAIAVKQAREGTPVPNPFNRGGVLSEPLAADRVRGLAKVDLQPVLFKSAKSILFN</sequence>
<proteinExistence type="predicted"/>
<dbReference type="EMBL" id="JACWZY010000031">
    <property type="protein sequence ID" value="MBD2704422.1"/>
    <property type="molecule type" value="Genomic_DNA"/>
</dbReference>
<name>A0A926Y0W8_9BACT</name>
<protein>
    <submittedName>
        <fullName evidence="1">Uncharacterized protein</fullName>
    </submittedName>
</protein>
<accession>A0A926Y0W8</accession>